<protein>
    <submittedName>
        <fullName evidence="7">Flagellar hook-basal body complex protein</fullName>
    </submittedName>
</protein>
<dbReference type="InterPro" id="IPR010930">
    <property type="entry name" value="Flg_bb/hook_C_dom"/>
</dbReference>
<keyword evidence="7" id="KW-0969">Cilium</keyword>
<accession>A0A4D6Y9V3</accession>
<reference evidence="7 8" key="1">
    <citation type="submission" date="2018-12" db="EMBL/GenBank/DDBJ databases">
        <authorList>
            <person name="Chong R.A."/>
        </authorList>
    </citation>
    <scope>NUCLEOTIDE SEQUENCE [LARGE SCALE GENOMIC DNA]</scope>
    <source>
        <strain evidence="7 8">Tca</strain>
    </source>
</reference>
<sequence length="258" mass="29800">MDITIYQIGQSINRLLDKQNVITNNIANASTPGFKEKFATILTKKQRYCDIQQGQKNFLVQNVHECINTSAGLLKNTERSLDLAISKKNYWFIVKKNNDKKEYYTRNGNIHINEKQQLNIAGNILIGINNKPIIIPENIKIDILKNGSIVCHMNKNDQNIIKNIGIIKIIHLKNHHMIPSKYGNLYTTNVINKKKSFFKKKKIKDIILSGFLEDSNVSLTDNMVNMISNARLFEMNIKLIQYYNDNEKIANKFMNINN</sequence>
<evidence type="ECO:0000259" key="6">
    <source>
        <dbReference type="Pfam" id="PF06429"/>
    </source>
</evidence>
<dbReference type="InterPro" id="IPR001444">
    <property type="entry name" value="Flag_bb_rod_N"/>
</dbReference>
<proteinExistence type="inferred from homology"/>
<keyword evidence="7" id="KW-0966">Cell projection</keyword>
<evidence type="ECO:0000256" key="1">
    <source>
        <dbReference type="ARBA" id="ARBA00004117"/>
    </source>
</evidence>
<name>A0A4D6Y9V3_9GAMM</name>
<dbReference type="SUPFAM" id="SSF117143">
    <property type="entry name" value="Flagellar hook protein flgE"/>
    <property type="match status" value="1"/>
</dbReference>
<dbReference type="OrthoDB" id="9804559at2"/>
<dbReference type="AlphaFoldDB" id="A0A4D6Y9V3"/>
<keyword evidence="7" id="KW-0282">Flagellum</keyword>
<dbReference type="InterPro" id="IPR037925">
    <property type="entry name" value="FlgE/F/G-like"/>
</dbReference>
<dbReference type="GO" id="GO:0071978">
    <property type="term" value="P:bacterial-type flagellum-dependent swarming motility"/>
    <property type="evidence" value="ECO:0007669"/>
    <property type="project" value="TreeGrafter"/>
</dbReference>
<gene>
    <name evidence="7" type="ORF">D9V80_01320</name>
</gene>
<feature type="domain" description="Flagellar basal-body/hook protein C-terminal" evidence="6">
    <location>
        <begin position="209"/>
        <end position="251"/>
    </location>
</feature>
<dbReference type="PANTHER" id="PTHR30435">
    <property type="entry name" value="FLAGELLAR PROTEIN"/>
    <property type="match status" value="1"/>
</dbReference>
<dbReference type="Proteomes" id="UP000298782">
    <property type="component" value="Chromosome"/>
</dbReference>
<keyword evidence="3 4" id="KW-0975">Bacterial flagellum</keyword>
<evidence type="ECO:0000313" key="8">
    <source>
        <dbReference type="Proteomes" id="UP000298782"/>
    </source>
</evidence>
<evidence type="ECO:0000259" key="5">
    <source>
        <dbReference type="Pfam" id="PF00460"/>
    </source>
</evidence>
<dbReference type="Pfam" id="PF06429">
    <property type="entry name" value="Flg_bbr_C"/>
    <property type="match status" value="1"/>
</dbReference>
<evidence type="ECO:0000313" key="7">
    <source>
        <dbReference type="EMBL" id="QCI26796.1"/>
    </source>
</evidence>
<comment type="similarity">
    <text evidence="2 4">Belongs to the flagella basal body rod proteins family.</text>
</comment>
<dbReference type="InterPro" id="IPR020013">
    <property type="entry name" value="Flagellar_FlgE/F/G"/>
</dbReference>
<keyword evidence="8" id="KW-1185">Reference proteome</keyword>
<evidence type="ECO:0000256" key="3">
    <source>
        <dbReference type="ARBA" id="ARBA00023143"/>
    </source>
</evidence>
<feature type="domain" description="Flagellar basal body rod protein N-terminal" evidence="5">
    <location>
        <begin position="14"/>
        <end position="35"/>
    </location>
</feature>
<dbReference type="PANTHER" id="PTHR30435:SF19">
    <property type="entry name" value="FLAGELLAR BASAL-BODY ROD PROTEIN FLGG"/>
    <property type="match status" value="1"/>
</dbReference>
<dbReference type="GO" id="GO:0009425">
    <property type="term" value="C:bacterial-type flagellum basal body"/>
    <property type="evidence" value="ECO:0007669"/>
    <property type="project" value="UniProtKB-SubCell"/>
</dbReference>
<dbReference type="RefSeq" id="WP_158353483.1">
    <property type="nucleotide sequence ID" value="NZ_CP034852.1"/>
</dbReference>
<organism evidence="7 8">
    <name type="scientific">Buchnera aphidicola</name>
    <name type="common">Thelaxes californica</name>
    <dbReference type="NCBI Taxonomy" id="1315998"/>
    <lineage>
        <taxon>Bacteria</taxon>
        <taxon>Pseudomonadati</taxon>
        <taxon>Pseudomonadota</taxon>
        <taxon>Gammaproteobacteria</taxon>
        <taxon>Enterobacterales</taxon>
        <taxon>Erwiniaceae</taxon>
        <taxon>Buchnera</taxon>
    </lineage>
</organism>
<evidence type="ECO:0000256" key="4">
    <source>
        <dbReference type="RuleBase" id="RU362116"/>
    </source>
</evidence>
<reference evidence="7 8" key="2">
    <citation type="submission" date="2019-05" db="EMBL/GenBank/DDBJ databases">
        <title>Genome evolution of the obligate endosymbiont Buchnera aphidicola.</title>
        <authorList>
            <person name="Moran N.A."/>
        </authorList>
    </citation>
    <scope>NUCLEOTIDE SEQUENCE [LARGE SCALE GENOMIC DNA]</scope>
    <source>
        <strain evidence="7 8">Tca</strain>
    </source>
</reference>
<dbReference type="NCBIfam" id="TIGR03506">
    <property type="entry name" value="FlgEFG_subfam"/>
    <property type="match status" value="1"/>
</dbReference>
<comment type="subcellular location">
    <subcellularLocation>
        <location evidence="1 4">Bacterial flagellum basal body</location>
    </subcellularLocation>
</comment>
<dbReference type="Pfam" id="PF00460">
    <property type="entry name" value="Flg_bb_rod"/>
    <property type="match status" value="1"/>
</dbReference>
<dbReference type="EMBL" id="CP034852">
    <property type="protein sequence ID" value="QCI26796.1"/>
    <property type="molecule type" value="Genomic_DNA"/>
</dbReference>
<evidence type="ECO:0000256" key="2">
    <source>
        <dbReference type="ARBA" id="ARBA00009677"/>
    </source>
</evidence>